<sequence length="110" mass="12084">MASEDAWVFPVQEETATVDYTRTCNSAGVDSGLNPDYQRLLERSQPFNFISMGLDETPQPDSVASDACLELFPVRQDQIGWTPGEEASSMEVDLELSLAAPSQPTPVFQL</sequence>
<evidence type="ECO:0000313" key="2">
    <source>
        <dbReference type="Proteomes" id="UP000095767"/>
    </source>
</evidence>
<gene>
    <name evidence="1" type="ORF">BAE44_0021902</name>
</gene>
<proteinExistence type="predicted"/>
<dbReference type="EMBL" id="LWDX02061156">
    <property type="protein sequence ID" value="OEL17080.1"/>
    <property type="molecule type" value="Genomic_DNA"/>
</dbReference>
<comment type="caution">
    <text evidence="1">The sequence shown here is derived from an EMBL/GenBank/DDBJ whole genome shotgun (WGS) entry which is preliminary data.</text>
</comment>
<evidence type="ECO:0000313" key="1">
    <source>
        <dbReference type="EMBL" id="OEL17080.1"/>
    </source>
</evidence>
<organism evidence="1 2">
    <name type="scientific">Dichanthelium oligosanthes</name>
    <dbReference type="NCBI Taxonomy" id="888268"/>
    <lineage>
        <taxon>Eukaryota</taxon>
        <taxon>Viridiplantae</taxon>
        <taxon>Streptophyta</taxon>
        <taxon>Embryophyta</taxon>
        <taxon>Tracheophyta</taxon>
        <taxon>Spermatophyta</taxon>
        <taxon>Magnoliopsida</taxon>
        <taxon>Liliopsida</taxon>
        <taxon>Poales</taxon>
        <taxon>Poaceae</taxon>
        <taxon>PACMAD clade</taxon>
        <taxon>Panicoideae</taxon>
        <taxon>Panicodae</taxon>
        <taxon>Paniceae</taxon>
        <taxon>Dichantheliinae</taxon>
        <taxon>Dichanthelium</taxon>
    </lineage>
</organism>
<dbReference type="AlphaFoldDB" id="A0A1E5UW46"/>
<dbReference type="Proteomes" id="UP000095767">
    <property type="component" value="Unassembled WGS sequence"/>
</dbReference>
<protein>
    <submittedName>
        <fullName evidence="1">Uncharacterized protein</fullName>
    </submittedName>
</protein>
<reference evidence="1 2" key="1">
    <citation type="submission" date="2016-09" db="EMBL/GenBank/DDBJ databases">
        <title>The draft genome of Dichanthelium oligosanthes: A C3 panicoid grass species.</title>
        <authorList>
            <person name="Studer A.J."/>
            <person name="Schnable J.C."/>
            <person name="Brutnell T.P."/>
        </authorList>
    </citation>
    <scope>NUCLEOTIDE SEQUENCE [LARGE SCALE GENOMIC DNA]</scope>
    <source>
        <strain evidence="2">cv. Kellogg 1175</strain>
        <tissue evidence="1">Leaf</tissue>
    </source>
</reference>
<dbReference type="STRING" id="888268.A0A1E5UW46"/>
<name>A0A1E5UW46_9POAL</name>
<accession>A0A1E5UW46</accession>
<keyword evidence="2" id="KW-1185">Reference proteome</keyword>